<evidence type="ECO:0000256" key="2">
    <source>
        <dbReference type="ARBA" id="ARBA00023002"/>
    </source>
</evidence>
<dbReference type="EMBL" id="KQ087220">
    <property type="protein sequence ID" value="KLT41299.1"/>
    <property type="molecule type" value="Genomic_DNA"/>
</dbReference>
<keyword evidence="2" id="KW-0560">Oxidoreductase</keyword>
<evidence type="ECO:0000313" key="3">
    <source>
        <dbReference type="EMBL" id="KLT41299.1"/>
    </source>
</evidence>
<dbReference type="GO" id="GO:0016491">
    <property type="term" value="F:oxidoreductase activity"/>
    <property type="evidence" value="ECO:0007669"/>
    <property type="project" value="UniProtKB-KW"/>
</dbReference>
<evidence type="ECO:0000313" key="4">
    <source>
        <dbReference type="Proteomes" id="UP000053611"/>
    </source>
</evidence>
<organism evidence="3 4">
    <name type="scientific">Cutaneotrichosporon oleaginosum</name>
    <dbReference type="NCBI Taxonomy" id="879819"/>
    <lineage>
        <taxon>Eukaryota</taxon>
        <taxon>Fungi</taxon>
        <taxon>Dikarya</taxon>
        <taxon>Basidiomycota</taxon>
        <taxon>Agaricomycotina</taxon>
        <taxon>Tremellomycetes</taxon>
        <taxon>Trichosporonales</taxon>
        <taxon>Trichosporonaceae</taxon>
        <taxon>Cutaneotrichosporon</taxon>
    </lineage>
</organism>
<dbReference type="AlphaFoldDB" id="A0A0J1B121"/>
<protein>
    <submittedName>
        <fullName evidence="3">NAD(P)-binding protein</fullName>
    </submittedName>
</protein>
<dbReference type="Proteomes" id="UP000053611">
    <property type="component" value="Unassembled WGS sequence"/>
</dbReference>
<dbReference type="GeneID" id="28981496"/>
<dbReference type="InterPro" id="IPR002347">
    <property type="entry name" value="SDR_fam"/>
</dbReference>
<evidence type="ECO:0000256" key="1">
    <source>
        <dbReference type="ARBA" id="ARBA00006484"/>
    </source>
</evidence>
<gene>
    <name evidence="3" type="ORF">CC85DRAFT_262278</name>
</gene>
<dbReference type="PANTHER" id="PTHR24320">
    <property type="entry name" value="RETINOL DEHYDROGENASE"/>
    <property type="match status" value="1"/>
</dbReference>
<dbReference type="RefSeq" id="XP_018277790.1">
    <property type="nucleotide sequence ID" value="XM_018420893.1"/>
</dbReference>
<keyword evidence="4" id="KW-1185">Reference proteome</keyword>
<reference evidence="3 4" key="1">
    <citation type="submission" date="2015-03" db="EMBL/GenBank/DDBJ databases">
        <title>Genomics and transcriptomics of the oil-accumulating basidiomycete yeast T. oleaginosus allow insights into substrate utilization and the diverse evolutionary trajectories of mating systems in fungi.</title>
        <authorList>
            <consortium name="DOE Joint Genome Institute"/>
            <person name="Kourist R."/>
            <person name="Kracht O."/>
            <person name="Bracharz F."/>
            <person name="Lipzen A."/>
            <person name="Nolan M."/>
            <person name="Ohm R."/>
            <person name="Grigoriev I."/>
            <person name="Sun S."/>
            <person name="Heitman J."/>
            <person name="Bruck T."/>
            <person name="Nowrousian M."/>
        </authorList>
    </citation>
    <scope>NUCLEOTIDE SEQUENCE [LARGE SCALE GENOMIC DNA]</scope>
    <source>
        <strain evidence="3 4">IBC0246</strain>
    </source>
</reference>
<sequence>MSAPAYYIVTGGTSGIGLEAAKALASAKPNDKVIITGRSKPQVQLPPNIELRTFDLGSVAEINAFVDGWEHPVSALLLNAGLVTGGKTTYIDGVERAFAVNHLGGAALFFALYKKGLLTEDARIILTSSGMHDSEMVGNPAKPHWESAAAVAAAKGPEADPTVQYSNTKLANVLWAHALSRHAEEKGKRWTIAAYDPAFVPGGGSKLTREGGVVKAFMFGVMSYIPSLVTLMTGIVTSTGPRSGKALADLAIGDAHKNEKMAYYQLENKVESSKQSHDIALQDDLWDWTNQKLGVKTSL</sequence>
<dbReference type="InterPro" id="IPR036291">
    <property type="entry name" value="NAD(P)-bd_dom_sf"/>
</dbReference>
<accession>A0A0J1B121</accession>
<dbReference type="PANTHER" id="PTHR24320:SF152">
    <property type="entry name" value="SHORT-CHAIN DEHYDROGENASE_REDUCTASE FAMILY PROTEIN"/>
    <property type="match status" value="1"/>
</dbReference>
<dbReference type="STRING" id="879819.A0A0J1B121"/>
<dbReference type="OrthoDB" id="542013at2759"/>
<comment type="similarity">
    <text evidence="1">Belongs to the short-chain dehydrogenases/reductases (SDR) family.</text>
</comment>
<proteinExistence type="inferred from homology"/>
<dbReference type="SUPFAM" id="SSF51735">
    <property type="entry name" value="NAD(P)-binding Rossmann-fold domains"/>
    <property type="match status" value="1"/>
</dbReference>
<dbReference type="Pfam" id="PF00106">
    <property type="entry name" value="adh_short"/>
    <property type="match status" value="1"/>
</dbReference>
<name>A0A0J1B121_9TREE</name>
<dbReference type="Gene3D" id="3.40.50.720">
    <property type="entry name" value="NAD(P)-binding Rossmann-like Domain"/>
    <property type="match status" value="1"/>
</dbReference>